<dbReference type="SUPFAM" id="SSF103506">
    <property type="entry name" value="Mitochondrial carrier"/>
    <property type="match status" value="1"/>
</dbReference>
<evidence type="ECO:0000256" key="10">
    <source>
        <dbReference type="RuleBase" id="RU000488"/>
    </source>
</evidence>
<evidence type="ECO:0000256" key="2">
    <source>
        <dbReference type="ARBA" id="ARBA00006375"/>
    </source>
</evidence>
<dbReference type="InterPro" id="IPR002067">
    <property type="entry name" value="MCP"/>
</dbReference>
<reference evidence="12 13" key="1">
    <citation type="journal article" date="2015" name="Genome Biol. Evol.">
        <title>Comparative Genomics of a Bacterivorous Green Alga Reveals Evolutionary Causalities and Consequences of Phago-Mixotrophic Mode of Nutrition.</title>
        <authorList>
            <person name="Burns J.A."/>
            <person name="Paasch A."/>
            <person name="Narechania A."/>
            <person name="Kim E."/>
        </authorList>
    </citation>
    <scope>NUCLEOTIDE SEQUENCE [LARGE SCALE GENOMIC DNA]</scope>
    <source>
        <strain evidence="12 13">PLY_AMNH</strain>
    </source>
</reference>
<keyword evidence="8 9" id="KW-0472">Membrane</keyword>
<keyword evidence="6 11" id="KW-1133">Transmembrane helix</keyword>
<gene>
    <name evidence="12" type="ORF">CYMTET_49937</name>
</gene>
<sequence>MSDPAPSATSIIAAGAISGIIARCVTHPMDTVKARMQVQGPVASTALPTALGFVKYSGAFDGFKKILRTEGVFGLYRGFGVVLGTVPFASAAYFGGYESAKSLVPLEHGALAYISYGLLAQSCAGLVYTPMDIVKERLQVQQFLQQGASVSGSTVQPFNYKGTLDAIGSIFRQDGIRGMFRGYWLQNAAWWPWSIIYFCSYESTRKQLAHWISNESVDQLPSHWSALAAAGSAALATTLTNPIDVVKTRYQTMNIKSGSTASSQRNVPLTIARSMLTNEGLRVGAVKILHDFLLYTGDEGNYEVLSRCAKADTGVVYHLL</sequence>
<comment type="caution">
    <text evidence="12">The sequence shown here is derived from an EMBL/GenBank/DDBJ whole genome shotgun (WGS) entry which is preliminary data.</text>
</comment>
<keyword evidence="13" id="KW-1185">Reference proteome</keyword>
<evidence type="ECO:0000256" key="3">
    <source>
        <dbReference type="ARBA" id="ARBA00022448"/>
    </source>
</evidence>
<feature type="transmembrane region" description="Helical" evidence="11">
    <location>
        <begin position="74"/>
        <end position="95"/>
    </location>
</feature>
<dbReference type="GO" id="GO:0031966">
    <property type="term" value="C:mitochondrial membrane"/>
    <property type="evidence" value="ECO:0007669"/>
    <property type="project" value="UniProtKB-SubCell"/>
</dbReference>
<dbReference type="Pfam" id="PF00153">
    <property type="entry name" value="Mito_carr"/>
    <property type="match status" value="3"/>
</dbReference>
<feature type="repeat" description="Solcar" evidence="9">
    <location>
        <begin position="6"/>
        <end position="103"/>
    </location>
</feature>
<proteinExistence type="inferred from homology"/>
<evidence type="ECO:0000256" key="4">
    <source>
        <dbReference type="ARBA" id="ARBA00022692"/>
    </source>
</evidence>
<dbReference type="PANTHER" id="PTHR45758:SF3">
    <property type="entry name" value="MITOCHONDRIAL SUBSTRATE CARRIER FAMILY PROTEIN E"/>
    <property type="match status" value="1"/>
</dbReference>
<evidence type="ECO:0000256" key="7">
    <source>
        <dbReference type="ARBA" id="ARBA00023128"/>
    </source>
</evidence>
<dbReference type="GO" id="GO:0005381">
    <property type="term" value="F:iron ion transmembrane transporter activity"/>
    <property type="evidence" value="ECO:0007669"/>
    <property type="project" value="UniProtKB-ARBA"/>
</dbReference>
<dbReference type="PROSITE" id="PS50920">
    <property type="entry name" value="SOLCAR"/>
    <property type="match status" value="2"/>
</dbReference>
<dbReference type="InterPro" id="IPR023395">
    <property type="entry name" value="MCP_dom_sf"/>
</dbReference>
<feature type="transmembrane region" description="Helical" evidence="11">
    <location>
        <begin position="6"/>
        <end position="26"/>
    </location>
</feature>
<keyword evidence="5" id="KW-0677">Repeat</keyword>
<evidence type="ECO:0000313" key="13">
    <source>
        <dbReference type="Proteomes" id="UP001190700"/>
    </source>
</evidence>
<organism evidence="12 13">
    <name type="scientific">Cymbomonas tetramitiformis</name>
    <dbReference type="NCBI Taxonomy" id="36881"/>
    <lineage>
        <taxon>Eukaryota</taxon>
        <taxon>Viridiplantae</taxon>
        <taxon>Chlorophyta</taxon>
        <taxon>Pyramimonadophyceae</taxon>
        <taxon>Pyramimonadales</taxon>
        <taxon>Pyramimonadaceae</taxon>
        <taxon>Cymbomonas</taxon>
    </lineage>
</organism>
<keyword evidence="3 10" id="KW-0813">Transport</keyword>
<protein>
    <recommendedName>
        <fullName evidence="14">Mitochondrial carrier protein</fullName>
    </recommendedName>
</protein>
<evidence type="ECO:0000256" key="5">
    <source>
        <dbReference type="ARBA" id="ARBA00022737"/>
    </source>
</evidence>
<comment type="similarity">
    <text evidence="2 10">Belongs to the mitochondrial carrier (TC 2.A.29) family.</text>
</comment>
<evidence type="ECO:0008006" key="14">
    <source>
        <dbReference type="Google" id="ProtNLM"/>
    </source>
</evidence>
<comment type="subcellular location">
    <subcellularLocation>
        <location evidence="1">Mitochondrion membrane</location>
        <topology evidence="1">Multi-pass membrane protein</topology>
    </subcellularLocation>
</comment>
<feature type="repeat" description="Solcar" evidence="9">
    <location>
        <begin position="108"/>
        <end position="207"/>
    </location>
</feature>
<feature type="transmembrane region" description="Helical" evidence="11">
    <location>
        <begin position="110"/>
        <end position="129"/>
    </location>
</feature>
<dbReference type="AlphaFoldDB" id="A0AAE0ETN3"/>
<dbReference type="Gene3D" id="1.50.40.10">
    <property type="entry name" value="Mitochondrial carrier domain"/>
    <property type="match status" value="1"/>
</dbReference>
<evidence type="ECO:0000313" key="12">
    <source>
        <dbReference type="EMBL" id="KAK3240216.1"/>
    </source>
</evidence>
<dbReference type="EMBL" id="LGRX02033709">
    <property type="protein sequence ID" value="KAK3240216.1"/>
    <property type="molecule type" value="Genomic_DNA"/>
</dbReference>
<evidence type="ECO:0000256" key="9">
    <source>
        <dbReference type="PROSITE-ProRule" id="PRU00282"/>
    </source>
</evidence>
<dbReference type="InterPro" id="IPR018108">
    <property type="entry name" value="MCP_transmembrane"/>
</dbReference>
<dbReference type="Proteomes" id="UP001190700">
    <property type="component" value="Unassembled WGS sequence"/>
</dbReference>
<keyword evidence="7" id="KW-0496">Mitochondrion</keyword>
<dbReference type="PRINTS" id="PR00926">
    <property type="entry name" value="MITOCARRIER"/>
</dbReference>
<evidence type="ECO:0000256" key="6">
    <source>
        <dbReference type="ARBA" id="ARBA00022989"/>
    </source>
</evidence>
<evidence type="ECO:0000256" key="8">
    <source>
        <dbReference type="ARBA" id="ARBA00023136"/>
    </source>
</evidence>
<keyword evidence="4 9" id="KW-0812">Transmembrane</keyword>
<evidence type="ECO:0000256" key="1">
    <source>
        <dbReference type="ARBA" id="ARBA00004225"/>
    </source>
</evidence>
<evidence type="ECO:0000256" key="11">
    <source>
        <dbReference type="SAM" id="Phobius"/>
    </source>
</evidence>
<name>A0AAE0ETN3_9CHLO</name>
<accession>A0AAE0ETN3</accession>
<dbReference type="PANTHER" id="PTHR45758">
    <property type="entry name" value="MITOFERRIN-1-RELATED"/>
    <property type="match status" value="1"/>
</dbReference>